<evidence type="ECO:0000313" key="2">
    <source>
        <dbReference type="Proteomes" id="UP000789920"/>
    </source>
</evidence>
<name>A0ACA9RVT6_9GLOM</name>
<organism evidence="1 2">
    <name type="scientific">Racocetra persica</name>
    <dbReference type="NCBI Taxonomy" id="160502"/>
    <lineage>
        <taxon>Eukaryota</taxon>
        <taxon>Fungi</taxon>
        <taxon>Fungi incertae sedis</taxon>
        <taxon>Mucoromycota</taxon>
        <taxon>Glomeromycotina</taxon>
        <taxon>Glomeromycetes</taxon>
        <taxon>Diversisporales</taxon>
        <taxon>Gigasporaceae</taxon>
        <taxon>Racocetra</taxon>
    </lineage>
</organism>
<dbReference type="Proteomes" id="UP000789920">
    <property type="component" value="Unassembled WGS sequence"/>
</dbReference>
<gene>
    <name evidence="1" type="ORF">RPERSI_LOCUS23868</name>
</gene>
<proteinExistence type="predicted"/>
<dbReference type="EMBL" id="CAJVQC010075475">
    <property type="protein sequence ID" value="CAG8813890.1"/>
    <property type="molecule type" value="Genomic_DNA"/>
</dbReference>
<feature type="non-terminal residue" evidence="1">
    <location>
        <position position="1"/>
    </location>
</feature>
<accession>A0ACA9RVT6</accession>
<keyword evidence="2" id="KW-1185">Reference proteome</keyword>
<sequence length="131" mass="14559">NMDFRNELNQLQLQGEAHNHPKKPKPSHYPNDRTQIGLLGSLLVGPALAWFALLLEKESPLLEDFDGLLGSSKLPSGTQTSDLDWGKAALIDQFRIGLKNDVKDLLLTIEDPISLNNAIAKAVRCDNRLFE</sequence>
<reference evidence="1" key="1">
    <citation type="submission" date="2021-06" db="EMBL/GenBank/DDBJ databases">
        <authorList>
            <person name="Kallberg Y."/>
            <person name="Tangrot J."/>
            <person name="Rosling A."/>
        </authorList>
    </citation>
    <scope>NUCLEOTIDE SEQUENCE</scope>
    <source>
        <strain evidence="1">MA461A</strain>
    </source>
</reference>
<comment type="caution">
    <text evidence="1">The sequence shown here is derived from an EMBL/GenBank/DDBJ whole genome shotgun (WGS) entry which is preliminary data.</text>
</comment>
<protein>
    <submittedName>
        <fullName evidence="1">14716_t:CDS:1</fullName>
    </submittedName>
</protein>
<evidence type="ECO:0000313" key="1">
    <source>
        <dbReference type="EMBL" id="CAG8813890.1"/>
    </source>
</evidence>